<dbReference type="KEGG" id="cma:Cmaq_0676"/>
<dbReference type="PANTHER" id="PTHR11661:SF1">
    <property type="entry name" value="LARGE RIBOSOMAL SUBUNIT PROTEIN UL11M"/>
    <property type="match status" value="1"/>
</dbReference>
<evidence type="ECO:0000259" key="5">
    <source>
        <dbReference type="Pfam" id="PF00298"/>
    </source>
</evidence>
<dbReference type="GeneID" id="5709144"/>
<dbReference type="OrthoDB" id="8842at2157"/>
<dbReference type="Pfam" id="PF00298">
    <property type="entry name" value="Ribosomal_L11"/>
    <property type="match status" value="1"/>
</dbReference>
<dbReference type="SMART" id="SM00649">
    <property type="entry name" value="RL11"/>
    <property type="match status" value="1"/>
</dbReference>
<name>A8MCL0_CALMQ</name>
<keyword evidence="2 4" id="KW-0689">Ribosomal protein</keyword>
<protein>
    <recommendedName>
        <fullName evidence="4">Large ribosomal subunit protein uL11</fullName>
    </recommendedName>
</protein>
<dbReference type="EMBL" id="CP000852">
    <property type="protein sequence ID" value="ABW01516.1"/>
    <property type="molecule type" value="Genomic_DNA"/>
</dbReference>
<sequence>MKRVIRIQTSGGKVPPQAMQQLQGAGLNAQEVVNLINNRIKQVAALGFQNLNIEVEYDDSSKRVLRINIDYPPITDIILKVAGKDSPSHQAGKEIIGDIPLEKLAEVALIKIEELGSKSFKSALKQVVSTCRSIGLTVNGKDPKEVIKEIDQGAYDELISKYEKNINPS</sequence>
<evidence type="ECO:0000256" key="4">
    <source>
        <dbReference type="HAMAP-Rule" id="MF_00736"/>
    </source>
</evidence>
<evidence type="ECO:0000256" key="2">
    <source>
        <dbReference type="ARBA" id="ARBA00022980"/>
    </source>
</evidence>
<proteinExistence type="inferred from homology"/>
<comment type="subunit">
    <text evidence="4">Part of the ribosomal stalk of the 50S ribosomal subunit. Interacts with L10 and the large rRNA to form the base of the stalk. L10 forms an elongated spine to which L12 dimers bind in a sequential fashion forming a multimeric L10(L12)X complex.</text>
</comment>
<evidence type="ECO:0000256" key="1">
    <source>
        <dbReference type="ARBA" id="ARBA00010537"/>
    </source>
</evidence>
<feature type="domain" description="Large ribosomal subunit protein uL11 C-terminal" evidence="5">
    <location>
        <begin position="72"/>
        <end position="138"/>
    </location>
</feature>
<dbReference type="RefSeq" id="WP_012185736.1">
    <property type="nucleotide sequence ID" value="NC_009954.1"/>
</dbReference>
<organism evidence="6 7">
    <name type="scientific">Caldivirga maquilingensis (strain ATCC 700844 / DSM 13496 / JCM 10307 / IC-167)</name>
    <dbReference type="NCBI Taxonomy" id="397948"/>
    <lineage>
        <taxon>Archaea</taxon>
        <taxon>Thermoproteota</taxon>
        <taxon>Thermoprotei</taxon>
        <taxon>Thermoproteales</taxon>
        <taxon>Thermoproteaceae</taxon>
        <taxon>Caldivirga</taxon>
    </lineage>
</organism>
<dbReference type="STRING" id="397948.Cmaq_0676"/>
<dbReference type="Proteomes" id="UP000001137">
    <property type="component" value="Chromosome"/>
</dbReference>
<dbReference type="HAMAP" id="MF_00736">
    <property type="entry name" value="Ribosomal_uL11"/>
    <property type="match status" value="1"/>
</dbReference>
<keyword evidence="4" id="KW-0694">RNA-binding</keyword>
<evidence type="ECO:0000256" key="3">
    <source>
        <dbReference type="ARBA" id="ARBA00023274"/>
    </source>
</evidence>
<keyword evidence="4" id="KW-0699">rRNA-binding</keyword>
<accession>A8MCL0</accession>
<dbReference type="SUPFAM" id="SSF46906">
    <property type="entry name" value="Ribosomal protein L11, C-terminal domain"/>
    <property type="match status" value="1"/>
</dbReference>
<dbReference type="HOGENOM" id="CLU_074237_4_0_2"/>
<dbReference type="GO" id="GO:0015934">
    <property type="term" value="C:large ribosomal subunit"/>
    <property type="evidence" value="ECO:0007669"/>
    <property type="project" value="TreeGrafter"/>
</dbReference>
<dbReference type="InterPro" id="IPR036769">
    <property type="entry name" value="Ribosomal_uL11_C_sf"/>
</dbReference>
<keyword evidence="3 4" id="KW-0687">Ribonucleoprotein</keyword>
<dbReference type="GO" id="GO:0003735">
    <property type="term" value="F:structural constituent of ribosome"/>
    <property type="evidence" value="ECO:0007669"/>
    <property type="project" value="InterPro"/>
</dbReference>
<dbReference type="PANTHER" id="PTHR11661">
    <property type="entry name" value="60S RIBOSOMAL PROTEIN L12"/>
    <property type="match status" value="1"/>
</dbReference>
<dbReference type="AlphaFoldDB" id="A8MCL0"/>
<dbReference type="eggNOG" id="arCOG04372">
    <property type="taxonomic scope" value="Archaea"/>
</dbReference>
<evidence type="ECO:0000313" key="7">
    <source>
        <dbReference type="Proteomes" id="UP000001137"/>
    </source>
</evidence>
<dbReference type="GO" id="GO:0070180">
    <property type="term" value="F:large ribosomal subunit rRNA binding"/>
    <property type="evidence" value="ECO:0007669"/>
    <property type="project" value="UniProtKB-UniRule"/>
</dbReference>
<dbReference type="GO" id="GO:0006412">
    <property type="term" value="P:translation"/>
    <property type="evidence" value="ECO:0007669"/>
    <property type="project" value="UniProtKB-UniRule"/>
</dbReference>
<dbReference type="InterPro" id="IPR020783">
    <property type="entry name" value="Ribosomal_uL11_C"/>
</dbReference>
<keyword evidence="7" id="KW-1185">Reference proteome</keyword>
<comment type="similarity">
    <text evidence="1 4">Belongs to the universal ribosomal protein uL11 family.</text>
</comment>
<reference evidence="6 7" key="1">
    <citation type="submission" date="2007-10" db="EMBL/GenBank/DDBJ databases">
        <title>Complete sequence of Caldivirga maquilingensis IC-167.</title>
        <authorList>
            <consortium name="US DOE Joint Genome Institute"/>
            <person name="Copeland A."/>
            <person name="Lucas S."/>
            <person name="Lapidus A."/>
            <person name="Barry K."/>
            <person name="Glavina del Rio T."/>
            <person name="Dalin E."/>
            <person name="Tice H."/>
            <person name="Pitluck S."/>
            <person name="Saunders E."/>
            <person name="Brettin T."/>
            <person name="Bruce D."/>
            <person name="Detter J.C."/>
            <person name="Han C."/>
            <person name="Schmutz J."/>
            <person name="Larimer F."/>
            <person name="Land M."/>
            <person name="Hauser L."/>
            <person name="Kyrpides N."/>
            <person name="Ivanova N."/>
            <person name="Biddle J.F."/>
            <person name="Zhang Z."/>
            <person name="Fitz-Gibbon S.T."/>
            <person name="Lowe T.M."/>
            <person name="Saltikov C."/>
            <person name="House C.H."/>
            <person name="Richardson P."/>
        </authorList>
    </citation>
    <scope>NUCLEOTIDE SEQUENCE [LARGE SCALE GENOMIC DNA]</scope>
    <source>
        <strain evidence="7">ATCC 700844 / DSM 13496 / JCM 10307 / IC-167</strain>
    </source>
</reference>
<evidence type="ECO:0000313" key="6">
    <source>
        <dbReference type="EMBL" id="ABW01516.1"/>
    </source>
</evidence>
<gene>
    <name evidence="4" type="primary">rpl11</name>
    <name evidence="6" type="ordered locus">Cmaq_0676</name>
</gene>
<comment type="function">
    <text evidence="4">Forms part of the ribosomal stalk which helps the ribosome interact with GTP-bound translation factors.</text>
</comment>
<dbReference type="Gene3D" id="1.10.10.250">
    <property type="entry name" value="Ribosomal protein L11, C-terminal domain"/>
    <property type="match status" value="1"/>
</dbReference>
<dbReference type="InterPro" id="IPR000911">
    <property type="entry name" value="Ribosomal_uL11"/>
</dbReference>